<evidence type="ECO:0000259" key="2">
    <source>
        <dbReference type="Pfam" id="PF21522"/>
    </source>
</evidence>
<evidence type="ECO:0000313" key="4">
    <source>
        <dbReference type="EMBL" id="TKG28993.1"/>
    </source>
</evidence>
<dbReference type="RefSeq" id="WP_102257435.1">
    <property type="nucleotide sequence ID" value="NZ_MDBG01000173.1"/>
</dbReference>
<gene>
    <name evidence="3" type="ORF">BCS92_05115</name>
    <name evidence="4" type="ORF">FC057_20115</name>
</gene>
<dbReference type="EMBL" id="SYVV01000037">
    <property type="protein sequence ID" value="TKG28993.1"/>
    <property type="molecule type" value="Genomic_DNA"/>
</dbReference>
<sequence>MSEKETPVIVVVDDGHFNAKGILLSDSYEPVHYLMPTMVMKGHSTAQFGVDHATPVDFNTLDEDGNEVYYNVVEKMSFGMNGYLVDTGNEDFQTSEANRVLVHAMLHKMGLAGKKVILYATSPMQRYFHLGGTLNEGYINKRNENLMKPVQSKDGKSVEVISTTQVPEGFATYLSVLLKPNKNKKRMGVDISVTQLDILILDFGGQTLDVAVISNGQLVTNSSYTEEGMGMLKIYEHLTSYLSTYRKNISRTEMAEIIETGIFYTDKKRKNKIDVSDQVQKIIKDVLSTAMDKINSRTPTREFDRVLIAGGGVLTIEKEIKLYIDEAEMVSDPLYANALGSLFMAYSEVESKSKKSAA</sequence>
<dbReference type="Pfam" id="PF06406">
    <property type="entry name" value="StbA_N"/>
    <property type="match status" value="1"/>
</dbReference>
<reference evidence="4 6" key="4">
    <citation type="submission" date="2019-04" db="EMBL/GenBank/DDBJ databases">
        <title>A reverse ecology approach based on a biological definition of microbial populations.</title>
        <authorList>
            <person name="Arevalo P."/>
            <person name="Vaninsberghe D."/>
            <person name="Elsherbini J."/>
            <person name="Gore J."/>
            <person name="Polz M."/>
        </authorList>
    </citation>
    <scope>NUCLEOTIDE SEQUENCE [LARGE SCALE GENOMIC DNA]</scope>
    <source>
        <strain evidence="4 6">10N.222.45.A8</strain>
    </source>
</reference>
<evidence type="ECO:0000313" key="6">
    <source>
        <dbReference type="Proteomes" id="UP000308018"/>
    </source>
</evidence>
<dbReference type="EMBL" id="MDBP01000014">
    <property type="protein sequence ID" value="PMP17788.1"/>
    <property type="molecule type" value="Genomic_DNA"/>
</dbReference>
<dbReference type="InterPro" id="IPR043129">
    <property type="entry name" value="ATPase_NBD"/>
</dbReference>
<dbReference type="SUPFAM" id="SSF53067">
    <property type="entry name" value="Actin-like ATPase domain"/>
    <property type="match status" value="2"/>
</dbReference>
<reference evidence="3" key="3">
    <citation type="journal article" date="2018" name="Nature">
        <title>A major lineage of non-tailed dsDNA viruses as unrecognized killers of marine bacteria.</title>
        <authorList>
            <person name="Kauffman K.M."/>
            <person name="Hussain F.A."/>
            <person name="Yang J."/>
            <person name="Arevalo P."/>
            <person name="Brown J.M."/>
            <person name="Chang W.K."/>
            <person name="VanInsberghe D."/>
            <person name="Elsherbini J."/>
            <person name="Sharma R.S."/>
            <person name="Cutler M.B."/>
            <person name="Kelly L."/>
            <person name="Polz M.F."/>
        </authorList>
    </citation>
    <scope>NUCLEOTIDE SEQUENCE</scope>
    <source>
        <strain evidence="3">10N.222.48.A2</strain>
    </source>
</reference>
<reference evidence="5" key="1">
    <citation type="submission" date="2016-07" db="EMBL/GenBank/DDBJ databases">
        <title>Nontailed viruses are major unrecognized killers of bacteria in the ocean.</title>
        <authorList>
            <person name="Kauffman K."/>
            <person name="Hussain F."/>
            <person name="Yang J."/>
            <person name="Arevalo P."/>
            <person name="Brown J."/>
            <person name="Cutler M."/>
            <person name="Kelly L."/>
            <person name="Polz M.F."/>
        </authorList>
    </citation>
    <scope>NUCLEOTIDE SEQUENCE [LARGE SCALE GENOMIC DNA]</scope>
    <source>
        <strain evidence="5">10N.222.48.A2</strain>
    </source>
</reference>
<comment type="caution">
    <text evidence="3">The sequence shown here is derived from an EMBL/GenBank/DDBJ whole genome shotgun (WGS) entry which is preliminary data.</text>
</comment>
<dbReference type="CDD" id="cd24022">
    <property type="entry name" value="ASKHA_NBD_ParM_R1-like"/>
    <property type="match status" value="1"/>
</dbReference>
<dbReference type="InterPro" id="IPR009440">
    <property type="entry name" value="ParM/StbA_N"/>
</dbReference>
<organism evidence="3 5">
    <name type="scientific">Vibrio tasmaniensis</name>
    <dbReference type="NCBI Taxonomy" id="212663"/>
    <lineage>
        <taxon>Bacteria</taxon>
        <taxon>Pseudomonadati</taxon>
        <taxon>Pseudomonadota</taxon>
        <taxon>Gammaproteobacteria</taxon>
        <taxon>Vibrionales</taxon>
        <taxon>Vibrionaceae</taxon>
        <taxon>Vibrio</taxon>
    </lineage>
</organism>
<dbReference type="Proteomes" id="UP000235579">
    <property type="component" value="Unassembled WGS sequence"/>
</dbReference>
<evidence type="ECO:0000313" key="3">
    <source>
        <dbReference type="EMBL" id="PMP17788.1"/>
    </source>
</evidence>
<dbReference type="Gene3D" id="3.30.420.40">
    <property type="match status" value="2"/>
</dbReference>
<dbReference type="Proteomes" id="UP000308018">
    <property type="component" value="Unassembled WGS sequence"/>
</dbReference>
<reference evidence="3" key="2">
    <citation type="submission" date="2016-07" db="EMBL/GenBank/DDBJ databases">
        <authorList>
            <person name="Wan K."/>
            <person name="Booth B."/>
            <person name="Spirohn K."/>
            <person name="Hao T."/>
            <person name="Hu Y."/>
            <person name="Calderwood M."/>
            <person name="Hill D."/>
            <person name="Mohr S."/>
            <person name="Vidal M."/>
            <person name="Celniker S."/>
            <person name="Perrimon N."/>
        </authorList>
    </citation>
    <scope>NUCLEOTIDE SEQUENCE</scope>
    <source>
        <strain evidence="3">10N.222.48.A2</strain>
    </source>
</reference>
<dbReference type="AlphaFoldDB" id="A0A2N7NNC0"/>
<accession>A0A2N7NNC0</accession>
<protein>
    <submittedName>
        <fullName evidence="4">ParM/StbA family protein</fullName>
    </submittedName>
</protein>
<name>A0A2N7NNC0_9VIBR</name>
<evidence type="ECO:0000259" key="1">
    <source>
        <dbReference type="Pfam" id="PF06406"/>
    </source>
</evidence>
<feature type="domain" description="Actin homologue MreB-like C-terminal" evidence="2">
    <location>
        <begin position="200"/>
        <end position="321"/>
    </location>
</feature>
<dbReference type="InterPro" id="IPR056367">
    <property type="entry name" value="ASKHA_NBD_ParM_R1-like"/>
</dbReference>
<dbReference type="InterPro" id="IPR049067">
    <property type="entry name" value="MreB-like_C"/>
</dbReference>
<dbReference type="Pfam" id="PF21522">
    <property type="entry name" value="MreB-like_C"/>
    <property type="match status" value="1"/>
</dbReference>
<feature type="domain" description="Plasmid segregation protein ParM/StbA N-terminal" evidence="1">
    <location>
        <begin position="63"/>
        <end position="172"/>
    </location>
</feature>
<evidence type="ECO:0000313" key="5">
    <source>
        <dbReference type="Proteomes" id="UP000235579"/>
    </source>
</evidence>
<proteinExistence type="predicted"/>